<evidence type="ECO:0000313" key="12">
    <source>
        <dbReference type="Proteomes" id="UP000663879"/>
    </source>
</evidence>
<dbReference type="PROSITE" id="PS50929">
    <property type="entry name" value="ABC_TM1F"/>
    <property type="match status" value="2"/>
</dbReference>
<keyword evidence="7 8" id="KW-0472">Membrane</keyword>
<feature type="transmembrane region" description="Helical" evidence="8">
    <location>
        <begin position="230"/>
        <end position="247"/>
    </location>
</feature>
<feature type="transmembrane region" description="Helical" evidence="8">
    <location>
        <begin position="845"/>
        <end position="865"/>
    </location>
</feature>
<dbReference type="InterPro" id="IPR011527">
    <property type="entry name" value="ABC1_TM_dom"/>
</dbReference>
<dbReference type="OrthoDB" id="6500128at2759"/>
<dbReference type="InterPro" id="IPR003439">
    <property type="entry name" value="ABC_transporter-like_ATP-bd"/>
</dbReference>
<evidence type="ECO:0000256" key="1">
    <source>
        <dbReference type="ARBA" id="ARBA00004141"/>
    </source>
</evidence>
<feature type="transmembrane region" description="Helical" evidence="8">
    <location>
        <begin position="207"/>
        <end position="224"/>
    </location>
</feature>
<proteinExistence type="predicted"/>
<dbReference type="CDD" id="cd03244">
    <property type="entry name" value="ABCC_MRP_domain2"/>
    <property type="match status" value="1"/>
</dbReference>
<dbReference type="SMART" id="SM00382">
    <property type="entry name" value="AAA"/>
    <property type="match status" value="2"/>
</dbReference>
<dbReference type="Gene3D" id="1.20.1560.10">
    <property type="entry name" value="ABC transporter type 1, transmembrane domain"/>
    <property type="match status" value="2"/>
</dbReference>
<dbReference type="GO" id="GO:0140359">
    <property type="term" value="F:ABC-type transporter activity"/>
    <property type="evidence" value="ECO:0007669"/>
    <property type="project" value="InterPro"/>
</dbReference>
<feature type="transmembrane region" description="Helical" evidence="8">
    <location>
        <begin position="307"/>
        <end position="333"/>
    </location>
</feature>
<evidence type="ECO:0000259" key="9">
    <source>
        <dbReference type="PROSITE" id="PS50893"/>
    </source>
</evidence>
<feature type="non-terminal residue" evidence="11">
    <location>
        <position position="1"/>
    </location>
</feature>
<feature type="transmembrane region" description="Helical" evidence="8">
    <location>
        <begin position="87"/>
        <end position="113"/>
    </location>
</feature>
<dbReference type="SUPFAM" id="SSF90123">
    <property type="entry name" value="ABC transporter transmembrane region"/>
    <property type="match status" value="2"/>
</dbReference>
<evidence type="ECO:0000256" key="8">
    <source>
        <dbReference type="SAM" id="Phobius"/>
    </source>
</evidence>
<feature type="domain" description="ABC transmembrane type-1" evidence="10">
    <location>
        <begin position="805"/>
        <end position="1085"/>
    </location>
</feature>
<comment type="subcellular location">
    <subcellularLocation>
        <location evidence="1">Membrane</location>
        <topology evidence="1">Multi-pass membrane protein</topology>
    </subcellularLocation>
</comment>
<evidence type="ECO:0000259" key="10">
    <source>
        <dbReference type="PROSITE" id="PS50929"/>
    </source>
</evidence>
<dbReference type="CDD" id="cd18579">
    <property type="entry name" value="ABC_6TM_ABCC_D1"/>
    <property type="match status" value="1"/>
</dbReference>
<dbReference type="SUPFAM" id="SSF52540">
    <property type="entry name" value="P-loop containing nucleoside triphosphate hydrolases"/>
    <property type="match status" value="2"/>
</dbReference>
<dbReference type="CDD" id="cd03250">
    <property type="entry name" value="ABCC_MRP_domain1"/>
    <property type="match status" value="1"/>
</dbReference>
<evidence type="ECO:0000313" key="11">
    <source>
        <dbReference type="EMBL" id="CAF0866320.1"/>
    </source>
</evidence>
<dbReference type="InterPro" id="IPR050173">
    <property type="entry name" value="ABC_transporter_C-like"/>
</dbReference>
<evidence type="ECO:0000256" key="7">
    <source>
        <dbReference type="ARBA" id="ARBA00023136"/>
    </source>
</evidence>
<dbReference type="Pfam" id="PF00664">
    <property type="entry name" value="ABC_membrane"/>
    <property type="match status" value="2"/>
</dbReference>
<keyword evidence="2" id="KW-0813">Transport</keyword>
<dbReference type="InterPro" id="IPR044746">
    <property type="entry name" value="ABCC_6TM_D1"/>
</dbReference>
<accession>A0A813X8R7</accession>
<dbReference type="FunFam" id="3.40.50.300:FF:000163">
    <property type="entry name" value="Multidrug resistance-associated protein member 4"/>
    <property type="match status" value="1"/>
</dbReference>
<dbReference type="GO" id="GO:0016887">
    <property type="term" value="F:ATP hydrolysis activity"/>
    <property type="evidence" value="ECO:0007669"/>
    <property type="project" value="InterPro"/>
</dbReference>
<feature type="transmembrane region" description="Helical" evidence="8">
    <location>
        <begin position="926"/>
        <end position="959"/>
    </location>
</feature>
<feature type="domain" description="ABC transporter" evidence="9">
    <location>
        <begin position="1127"/>
        <end position="1361"/>
    </location>
</feature>
<keyword evidence="5" id="KW-0067">ATP-binding</keyword>
<keyword evidence="4" id="KW-0547">Nucleotide-binding</keyword>
<keyword evidence="6 8" id="KW-1133">Transmembrane helix</keyword>
<dbReference type="Proteomes" id="UP000663879">
    <property type="component" value="Unassembled WGS sequence"/>
</dbReference>
<comment type="caution">
    <text evidence="11">The sequence shown here is derived from an EMBL/GenBank/DDBJ whole genome shotgun (WGS) entry which is preliminary data.</text>
</comment>
<organism evidence="11 12">
    <name type="scientific">Brachionus calyciflorus</name>
    <dbReference type="NCBI Taxonomy" id="104777"/>
    <lineage>
        <taxon>Eukaryota</taxon>
        <taxon>Metazoa</taxon>
        <taxon>Spiralia</taxon>
        <taxon>Gnathifera</taxon>
        <taxon>Rotifera</taxon>
        <taxon>Eurotatoria</taxon>
        <taxon>Monogononta</taxon>
        <taxon>Pseudotrocha</taxon>
        <taxon>Ploima</taxon>
        <taxon>Brachionidae</taxon>
        <taxon>Brachionus</taxon>
    </lineage>
</organism>
<sequence>MKESKRIRQIQVGSGNFVSQLFFAWVFWFILKLRSTKNIKDLNLTLKKTETAAHNDTILDKEWKKEINCAQKANRLPMIRRAIFKSFGTLFILNGIWKIIWGASLWFGAYWLLKQTVSFVRNQSTDRVAGHMYALGFLLSSVVASIAIHQLLSQSGRLGLRVKSALMVQIFKKCLVLSRIKGGAGDIVNLVSNDCQKIADACTNLQYLWSAVIEIIAILAIALAELTYSAVPAVVIILLLLPIQIYLGRLKSKVGLENTMTTSKRVHIMSEILTAIKLIKFYAWEMPFYDRVVDIRKKELNLMKKTFIANSVNFMLVFCIPVLVSLFALLTYWLTGNEINPVIGFTIISVFNTLRYPLLMAPQAINSASDAMTALKRLDSFFSYEEITPWERVPMQKDSDVTIELKNASFKWDTDETEGEGFSLNNISFTAKRGKITAIVGDVGSGKSSLVAAMLGQMKQTSGHMKLYGSVCYVPQEAWLLNMTFRDNIVFGSDFNQKHYKKTVEVCALERDIKLMADGDLTEIGERGINLSGGQRQRISLARAVYKYSDIIFLDDPLSAVDQHVGKHIFDKCINGYLKDKTVIFVTHQLQYLSQVDDIIVIKNNKIYEQGSYDELMSLRGHLYSLIGEHTETIDEAIEDEFEEEMEDNISMEGSISLRKKNVKNSLTNASEVLLTVGGLPSIQETDLTREQILNRKRLSVSNHIITTEENIAKIIESHQSTLMGTDVYSRRNSFANEKNRVSIVSAMLAQPDFEVEEEQKDEEEPAKVNDAAPMKLVLEDQSLTYKESPVLSYLKSGTGAIITLIIFAYFFAVHVVRILSDYWISLWFAKSTGRYPDITNDVFVGVYGGTVGLFIIGVLTRGILFSLNSIKKSHELHNKMFKSVVYARMSFFDSTPIGRILNAFARHQYAMDSQLAESLMQLLQYLPLCLGAVILIIAVMYQTIGVFGGAVIVAAIILFYQGNVETKLRNQDSISKSTIFSHLTATLEGLFSIRAYQCEQRFIDIFNQKLDDNHKYLFGMMEVKCWLAFYIDILASAIIYCTVIVVIELMKEYPASTSGLVISNVLQLLVFLQWTVRMFGEIREKLTSVRQIAYYGNSVAQEPHAHSVDQNKLIKCDKSWPQRGNIKFEEVVLKYQEFGVAVLKGVTLNIKPREKIGIVGRTGSGKSTLLISLLRIVESAEGTIFIDGIDISKLDLKDLRSNIAIIPQEPILFVGTIRENIDLFHKSTDEEIWYALDSVHLGDSIRRMPQKLNSPVIENGKNFSLGERQLFCIARAMISKTKILVLDEATAAIDLQTDKLIQETIKKNFTEQTVLTIAHRLNTIMESDKILVMDAGKVVEFGPPLALLKRKDGYFTSLLEQTGKDSYNKLKKMAVDKAIISGKSRDEYENLYYDPDNVAIDPVTGEDITKKPKNQTEYLT</sequence>
<dbReference type="CDD" id="cd18580">
    <property type="entry name" value="ABC_6TM_ABCC_D2"/>
    <property type="match status" value="1"/>
</dbReference>
<evidence type="ECO:0000256" key="6">
    <source>
        <dbReference type="ARBA" id="ARBA00022989"/>
    </source>
</evidence>
<feature type="transmembrane region" description="Helical" evidence="8">
    <location>
        <begin position="133"/>
        <end position="152"/>
    </location>
</feature>
<dbReference type="InterPro" id="IPR003593">
    <property type="entry name" value="AAA+_ATPase"/>
</dbReference>
<dbReference type="PROSITE" id="PS50893">
    <property type="entry name" value="ABC_TRANSPORTER_2"/>
    <property type="match status" value="2"/>
</dbReference>
<feature type="transmembrane region" description="Helical" evidence="8">
    <location>
        <begin position="802"/>
        <end position="825"/>
    </location>
</feature>
<dbReference type="InterPro" id="IPR017871">
    <property type="entry name" value="ABC_transporter-like_CS"/>
</dbReference>
<evidence type="ECO:0000256" key="5">
    <source>
        <dbReference type="ARBA" id="ARBA00022840"/>
    </source>
</evidence>
<keyword evidence="3 8" id="KW-0812">Transmembrane</keyword>
<dbReference type="FunFam" id="3.40.50.300:FF:000997">
    <property type="entry name" value="Multidrug resistance-associated protein 1"/>
    <property type="match status" value="1"/>
</dbReference>
<dbReference type="GO" id="GO:0005524">
    <property type="term" value="F:ATP binding"/>
    <property type="evidence" value="ECO:0007669"/>
    <property type="project" value="UniProtKB-KW"/>
</dbReference>
<feature type="transmembrane region" description="Helical" evidence="8">
    <location>
        <begin position="886"/>
        <end position="906"/>
    </location>
</feature>
<dbReference type="PANTHER" id="PTHR24223">
    <property type="entry name" value="ATP-BINDING CASSETTE SUB-FAMILY C"/>
    <property type="match status" value="1"/>
</dbReference>
<dbReference type="PANTHER" id="PTHR24223:SF447">
    <property type="entry name" value="MULTIDRUG RESISTANCE-ASSOCIATED PROTEIN 5"/>
    <property type="match status" value="1"/>
</dbReference>
<dbReference type="InterPro" id="IPR044726">
    <property type="entry name" value="ABCC_6TM_D2"/>
</dbReference>
<keyword evidence="12" id="KW-1185">Reference proteome</keyword>
<dbReference type="GO" id="GO:0016020">
    <property type="term" value="C:membrane"/>
    <property type="evidence" value="ECO:0007669"/>
    <property type="project" value="UniProtKB-SubCell"/>
</dbReference>
<gene>
    <name evidence="11" type="ORF">OXX778_LOCUS9700</name>
</gene>
<feature type="transmembrane region" description="Helical" evidence="8">
    <location>
        <begin position="1026"/>
        <end position="1048"/>
    </location>
</feature>
<evidence type="ECO:0000256" key="4">
    <source>
        <dbReference type="ARBA" id="ARBA00022741"/>
    </source>
</evidence>
<dbReference type="PROSITE" id="PS00211">
    <property type="entry name" value="ABC_TRANSPORTER_1"/>
    <property type="match status" value="2"/>
</dbReference>
<dbReference type="InterPro" id="IPR027417">
    <property type="entry name" value="P-loop_NTPase"/>
</dbReference>
<dbReference type="EMBL" id="CAJNOC010001455">
    <property type="protein sequence ID" value="CAF0866320.1"/>
    <property type="molecule type" value="Genomic_DNA"/>
</dbReference>
<protein>
    <submittedName>
        <fullName evidence="11">Uncharacterized protein</fullName>
    </submittedName>
</protein>
<dbReference type="Gene3D" id="3.40.50.300">
    <property type="entry name" value="P-loop containing nucleotide triphosphate hydrolases"/>
    <property type="match status" value="2"/>
</dbReference>
<name>A0A813X8R7_9BILA</name>
<feature type="domain" description="ABC transmembrane type-1" evidence="10">
    <location>
        <begin position="111"/>
        <end position="370"/>
    </location>
</feature>
<feature type="transmembrane region" description="Helical" evidence="8">
    <location>
        <begin position="12"/>
        <end position="31"/>
    </location>
</feature>
<evidence type="ECO:0000256" key="2">
    <source>
        <dbReference type="ARBA" id="ARBA00022448"/>
    </source>
</evidence>
<reference evidence="11" key="1">
    <citation type="submission" date="2021-02" db="EMBL/GenBank/DDBJ databases">
        <authorList>
            <person name="Nowell W R."/>
        </authorList>
    </citation>
    <scope>NUCLEOTIDE SEQUENCE</scope>
    <source>
        <strain evidence="11">Ploen Becks lab</strain>
    </source>
</reference>
<dbReference type="Pfam" id="PF00005">
    <property type="entry name" value="ABC_tran"/>
    <property type="match status" value="2"/>
</dbReference>
<dbReference type="InterPro" id="IPR036640">
    <property type="entry name" value="ABC1_TM_sf"/>
</dbReference>
<evidence type="ECO:0000256" key="3">
    <source>
        <dbReference type="ARBA" id="ARBA00022692"/>
    </source>
</evidence>
<feature type="domain" description="ABC transporter" evidence="9">
    <location>
        <begin position="403"/>
        <end position="629"/>
    </location>
</feature>